<feature type="compositionally biased region" description="Basic and acidic residues" evidence="1">
    <location>
        <begin position="90"/>
        <end position="106"/>
    </location>
</feature>
<comment type="caution">
    <text evidence="3">The sequence shown here is derived from an EMBL/GenBank/DDBJ whole genome shotgun (WGS) entry which is preliminary data.</text>
</comment>
<dbReference type="EMBL" id="JABFOF010000003">
    <property type="protein sequence ID" value="KAG2401861.1"/>
    <property type="molecule type" value="Genomic_DNA"/>
</dbReference>
<dbReference type="PANTHER" id="PTHR46619">
    <property type="entry name" value="RNA RECOGNITION MOTIF XS DOMAIN PROTEIN-RELATED"/>
    <property type="match status" value="1"/>
</dbReference>
<dbReference type="PANTHER" id="PTHR46619:SF4">
    <property type="entry name" value="XS DOMAIN-CONTAINING PROTEIN-RELATED"/>
    <property type="match status" value="1"/>
</dbReference>
<feature type="domain" description="XS" evidence="2">
    <location>
        <begin position="872"/>
        <end position="999"/>
    </location>
</feature>
<accession>A0A8T0KQZ1</accession>
<dbReference type="Pfam" id="PF03468">
    <property type="entry name" value="XS"/>
    <property type="match status" value="1"/>
</dbReference>
<proteinExistence type="predicted"/>
<feature type="region of interest" description="Disordered" evidence="1">
    <location>
        <begin position="1"/>
        <end position="113"/>
    </location>
</feature>
<dbReference type="GO" id="GO:0031047">
    <property type="term" value="P:regulatory ncRNA-mediated gene silencing"/>
    <property type="evidence" value="ECO:0007669"/>
    <property type="project" value="InterPro"/>
</dbReference>
<dbReference type="InterPro" id="IPR005380">
    <property type="entry name" value="XS_domain"/>
</dbReference>
<dbReference type="Proteomes" id="UP000743370">
    <property type="component" value="Unassembled WGS sequence"/>
</dbReference>
<evidence type="ECO:0000256" key="1">
    <source>
        <dbReference type="SAM" id="MobiDB-lite"/>
    </source>
</evidence>
<protein>
    <recommendedName>
        <fullName evidence="2">XS domain-containing protein</fullName>
    </recommendedName>
</protein>
<evidence type="ECO:0000313" key="4">
    <source>
        <dbReference type="Proteomes" id="UP000743370"/>
    </source>
</evidence>
<reference evidence="3 4" key="1">
    <citation type="submission" date="2020-05" db="EMBL/GenBank/DDBJ databases">
        <title>Vigna angularis (adzuki bean) Var. LongXiaoDou No. 4 denovo assembly.</title>
        <authorList>
            <person name="Xiang H."/>
        </authorList>
    </citation>
    <scope>NUCLEOTIDE SEQUENCE [LARGE SCALE GENOMIC DNA]</scope>
    <source>
        <tissue evidence="3">Leaf</tissue>
    </source>
</reference>
<evidence type="ECO:0000259" key="2">
    <source>
        <dbReference type="Pfam" id="PF03468"/>
    </source>
</evidence>
<sequence>MQYSRRREEEHAAPHRFESGPNPFRRNRKDGSDPVQQRKMSPLKVNGARRGSGWSKGGSDGFEGRDYDLQRVGGGRRSGRVRSRSPPIETVRKRSHFDDGVSRDRSCSPPPPGLRARYELSKAMDYSVDNGNLDAKRIYLDREKDLVEGRLGGGQGGMVDQKFVVRENEVGGSYKYRSVQDTGVSVTMRYEETGRHFPPPSRGVPTGRRFDHDRLQHRDGLPMNKIPLTESHSGADKTILYARDASYSALSPSYAKDFAGTSHMRDYGGSTIEMSRSEFLCSHGDGICLPASYDLSRSSGKLAEPAGFSGHGQRTVLDPARALEIGSRNMTCHQRCEFSPTRTEHVDYLNYKSQARAAQDERLYQYDDLPKRTVPHGRLDYEQAVTEYDNREFSRPYISHPDLDRNGKSEDSYSNQRRAIVHDHPAIQKPKYYDYHDVRRTSITSMQDEAYLRSGYHLENGKRMPPDYEVSHMGEPEADRLPILRTEYESRRDVGPGLQQGRFQNSPMSKHNSETYRQAVRAEMRQDIGIHEHSERLMKRKYNANDEIDMHDLRTIKSSKWGATEEFQDAYENEEWVDEEDMDMLYSSSNVEFNPKMYRKYKNEYNELDNEEDFPSDELIIPQGSTGHIPRNSLQFRKYSNQNIKHHSKSSSSNWSKSQHFSKRNAIQKQPKVWKKYHGYDENNKHAANDESSEDWISAAESELTEGSEEFNQMVHDNFLVYSKKLNLNLYVQRRYQDQGKAGSLYCIACGRRFPNFGSKHVEKLAEPVSLLFNDGEVRFKFTALLLGFKLDFSSRGWKLQVLIDFSSKEFMDTQRLVTHAFMSHKAGLRAKHMGLHKAICVLMGWDTVVPQDTVTWVPQVLPPAEALAQKEDLILWPPIVIIHNISMSDQNPQNWKVVSMETIEAFLRGKGFVRGRIKLCLGKPADQSIVLVKFLGTFGGLGDAERLHKYLSDNYRSRAEYERVKSEGVENCNMGETDEGAKVENILYGYVGIAEDFDKLDFNSKKWSMVKSRKEIDDLDKAPVKTDERR</sequence>
<gene>
    <name evidence="3" type="ORF">HKW66_Vig0191020</name>
</gene>
<name>A0A8T0KQZ1_PHAAN</name>
<organism evidence="3 4">
    <name type="scientific">Phaseolus angularis</name>
    <name type="common">Azuki bean</name>
    <name type="synonym">Vigna angularis</name>
    <dbReference type="NCBI Taxonomy" id="3914"/>
    <lineage>
        <taxon>Eukaryota</taxon>
        <taxon>Viridiplantae</taxon>
        <taxon>Streptophyta</taxon>
        <taxon>Embryophyta</taxon>
        <taxon>Tracheophyta</taxon>
        <taxon>Spermatophyta</taxon>
        <taxon>Magnoliopsida</taxon>
        <taxon>eudicotyledons</taxon>
        <taxon>Gunneridae</taxon>
        <taxon>Pentapetalae</taxon>
        <taxon>rosids</taxon>
        <taxon>fabids</taxon>
        <taxon>Fabales</taxon>
        <taxon>Fabaceae</taxon>
        <taxon>Papilionoideae</taxon>
        <taxon>50 kb inversion clade</taxon>
        <taxon>NPAAA clade</taxon>
        <taxon>indigoferoid/millettioid clade</taxon>
        <taxon>Phaseoleae</taxon>
        <taxon>Vigna</taxon>
    </lineage>
</organism>
<dbReference type="Gene3D" id="3.30.70.2890">
    <property type="entry name" value="XS domain"/>
    <property type="match status" value="1"/>
</dbReference>
<dbReference type="AlphaFoldDB" id="A0A8T0KQZ1"/>
<dbReference type="InterPro" id="IPR038588">
    <property type="entry name" value="XS_domain_sf"/>
</dbReference>
<feature type="compositionally biased region" description="Basic and acidic residues" evidence="1">
    <location>
        <begin position="1"/>
        <end position="18"/>
    </location>
</feature>
<evidence type="ECO:0000313" key="3">
    <source>
        <dbReference type="EMBL" id="KAG2401861.1"/>
    </source>
</evidence>